<evidence type="ECO:0000256" key="1">
    <source>
        <dbReference type="SAM" id="Phobius"/>
    </source>
</evidence>
<keyword evidence="3" id="KW-1185">Reference proteome</keyword>
<reference evidence="2 3" key="1">
    <citation type="submission" date="2020-05" db="EMBL/GenBank/DDBJ databases">
        <title>MicrobeNet Type strains.</title>
        <authorList>
            <person name="Nicholson A.C."/>
        </authorList>
    </citation>
    <scope>NUCLEOTIDE SEQUENCE [LARGE SCALE GENOMIC DNA]</scope>
    <source>
        <strain evidence="2 3">JCM 14547</strain>
    </source>
</reference>
<evidence type="ECO:0000313" key="3">
    <source>
        <dbReference type="Proteomes" id="UP000555552"/>
    </source>
</evidence>
<dbReference type="EMBL" id="JABEMA010000004">
    <property type="protein sequence ID" value="NNH21622.1"/>
    <property type="molecule type" value="Genomic_DNA"/>
</dbReference>
<dbReference type="AlphaFoldDB" id="A0A849BLE5"/>
<organism evidence="2 3">
    <name type="scientific">Pseudokineococcus marinus</name>
    <dbReference type="NCBI Taxonomy" id="351215"/>
    <lineage>
        <taxon>Bacteria</taxon>
        <taxon>Bacillati</taxon>
        <taxon>Actinomycetota</taxon>
        <taxon>Actinomycetes</taxon>
        <taxon>Kineosporiales</taxon>
        <taxon>Kineosporiaceae</taxon>
        <taxon>Pseudokineococcus</taxon>
    </lineage>
</organism>
<keyword evidence="1" id="KW-1133">Transmembrane helix</keyword>
<keyword evidence="1" id="KW-0812">Transmembrane</keyword>
<proteinExistence type="predicted"/>
<dbReference type="RefSeq" id="WP_171201491.1">
    <property type="nucleotide sequence ID" value="NZ_BAAANP010000006.1"/>
</dbReference>
<dbReference type="Proteomes" id="UP000555552">
    <property type="component" value="Unassembled WGS sequence"/>
</dbReference>
<evidence type="ECO:0000313" key="2">
    <source>
        <dbReference type="EMBL" id="NNH21622.1"/>
    </source>
</evidence>
<gene>
    <name evidence="2" type="ORF">HLB09_00685</name>
</gene>
<sequence>MLIQVVKLLVWPAAVFGSVVLGLPRLGEAIAGQETDVAFHLETGLGLSLGINVFLGGGLLASERLRRRAEGRLSASVQPPGRAH</sequence>
<comment type="caution">
    <text evidence="2">The sequence shown here is derived from an EMBL/GenBank/DDBJ whole genome shotgun (WGS) entry which is preliminary data.</text>
</comment>
<feature type="transmembrane region" description="Helical" evidence="1">
    <location>
        <begin position="45"/>
        <end position="62"/>
    </location>
</feature>
<name>A0A849BLE5_9ACTN</name>
<accession>A0A849BLE5</accession>
<protein>
    <submittedName>
        <fullName evidence="2">Uncharacterized protein</fullName>
    </submittedName>
</protein>
<keyword evidence="1" id="KW-0472">Membrane</keyword>